<protein>
    <submittedName>
        <fullName evidence="3">Transcriptional regulator, BolA protein family</fullName>
    </submittedName>
</protein>
<dbReference type="Gene3D" id="3.30.300.90">
    <property type="entry name" value="BolA-like"/>
    <property type="match status" value="1"/>
</dbReference>
<dbReference type="Proteomes" id="UP000182350">
    <property type="component" value="Unassembled WGS sequence"/>
</dbReference>
<organism evidence="3 4">
    <name type="scientific">Marinospirillum alkaliphilum DSM 21637</name>
    <dbReference type="NCBI Taxonomy" id="1122209"/>
    <lineage>
        <taxon>Bacteria</taxon>
        <taxon>Pseudomonadati</taxon>
        <taxon>Pseudomonadota</taxon>
        <taxon>Gammaproteobacteria</taxon>
        <taxon>Oceanospirillales</taxon>
        <taxon>Oceanospirillaceae</taxon>
        <taxon>Marinospirillum</taxon>
    </lineage>
</organism>
<dbReference type="PANTHER" id="PTHR46229:SF2">
    <property type="entry name" value="BOLA-LIKE PROTEIN 1"/>
    <property type="match status" value="1"/>
</dbReference>
<gene>
    <name evidence="3" type="ORF">SAMN02745752_00777</name>
</gene>
<dbReference type="InterPro" id="IPR036065">
    <property type="entry name" value="BolA-like_sf"/>
</dbReference>
<evidence type="ECO:0000313" key="4">
    <source>
        <dbReference type="Proteomes" id="UP000182350"/>
    </source>
</evidence>
<proteinExistence type="inferred from homology"/>
<evidence type="ECO:0000313" key="3">
    <source>
        <dbReference type="EMBL" id="SFX20052.1"/>
    </source>
</evidence>
<comment type="similarity">
    <text evidence="1 2">Belongs to the BolA/IbaG family.</text>
</comment>
<dbReference type="Pfam" id="PF01722">
    <property type="entry name" value="BolA"/>
    <property type="match status" value="1"/>
</dbReference>
<keyword evidence="4" id="KW-1185">Reference proteome</keyword>
<dbReference type="InterPro" id="IPR002634">
    <property type="entry name" value="BolA"/>
</dbReference>
<dbReference type="RefSeq" id="WP_072325292.1">
    <property type="nucleotide sequence ID" value="NZ_FPJW01000002.1"/>
</dbReference>
<dbReference type="PANTHER" id="PTHR46229">
    <property type="entry name" value="BOLA TRANSCRIPTION REGULATOR"/>
    <property type="match status" value="1"/>
</dbReference>
<sequence length="104" mass="11503">MAQTETGIRKKLNAALQPEWLQIENESDRHSGPPGRESHFKITLVSEGFAGLLPVKRHQKIYALLADELAGPVHALALHLYTPQEWLARGEQRPDSPNCKGGGK</sequence>
<dbReference type="STRING" id="1122209.SAMN02745752_00777"/>
<accession>A0A1K1V5K3</accession>
<evidence type="ECO:0000256" key="2">
    <source>
        <dbReference type="RuleBase" id="RU003860"/>
    </source>
</evidence>
<dbReference type="AlphaFoldDB" id="A0A1K1V5K3"/>
<dbReference type="InterPro" id="IPR050961">
    <property type="entry name" value="BolA/IbaG_stress_morph_reg"/>
</dbReference>
<dbReference type="SUPFAM" id="SSF82657">
    <property type="entry name" value="BolA-like"/>
    <property type="match status" value="1"/>
</dbReference>
<dbReference type="PIRSF" id="PIRSF003113">
    <property type="entry name" value="BolA"/>
    <property type="match status" value="1"/>
</dbReference>
<reference evidence="3 4" key="1">
    <citation type="submission" date="2016-11" db="EMBL/GenBank/DDBJ databases">
        <authorList>
            <person name="Jaros S."/>
            <person name="Januszkiewicz K."/>
            <person name="Wedrychowicz H."/>
        </authorList>
    </citation>
    <scope>NUCLEOTIDE SEQUENCE [LARGE SCALE GENOMIC DNA]</scope>
    <source>
        <strain evidence="3 4">DSM 21637</strain>
    </source>
</reference>
<dbReference type="OrthoDB" id="9801469at2"/>
<dbReference type="EMBL" id="FPJW01000002">
    <property type="protein sequence ID" value="SFX20052.1"/>
    <property type="molecule type" value="Genomic_DNA"/>
</dbReference>
<name>A0A1K1V5K3_9GAMM</name>
<evidence type="ECO:0000256" key="1">
    <source>
        <dbReference type="ARBA" id="ARBA00005578"/>
    </source>
</evidence>